<gene>
    <name evidence="3" type="ORF">RN001_002446</name>
</gene>
<accession>A0AAN7QB43</accession>
<name>A0AAN7QB43_9COLE</name>
<dbReference type="SMART" id="SM00595">
    <property type="entry name" value="MADF"/>
    <property type="match status" value="1"/>
</dbReference>
<proteinExistence type="predicted"/>
<dbReference type="PANTHER" id="PTHR21505">
    <property type="entry name" value="MADF DOMAIN-CONTAINING PROTEIN-RELATED"/>
    <property type="match status" value="1"/>
</dbReference>
<dbReference type="Proteomes" id="UP001353858">
    <property type="component" value="Unassembled WGS sequence"/>
</dbReference>
<evidence type="ECO:0000313" key="4">
    <source>
        <dbReference type="Proteomes" id="UP001353858"/>
    </source>
</evidence>
<feature type="compositionally biased region" description="Polar residues" evidence="1">
    <location>
        <begin position="136"/>
        <end position="151"/>
    </location>
</feature>
<comment type="caution">
    <text evidence="3">The sequence shown here is derived from an EMBL/GenBank/DDBJ whole genome shotgun (WGS) entry which is preliminary data.</text>
</comment>
<feature type="region of interest" description="Disordered" evidence="1">
    <location>
        <begin position="132"/>
        <end position="154"/>
    </location>
</feature>
<sequence>MSWKKEEVLKLIDLYQNHQVLWVVKDPRYHNKNARHQALEAIVNELKELRPSTTVNEVKTKFNSLRTQFNKEVAKLRSIPSGAGAEVVKINMWCFKDMLFLQDQSVARSSFSNLPQQAGCSSWAETIEINEEEVDTSNTENSNGSTKNNGIYNKGLTHKKRKVDSDNVAMPVLNKITSAIESITSAKEDEPWEVFSKFVSTELQGINNPLLRTKCKREILRTIMNYQEEDEN</sequence>
<evidence type="ECO:0000256" key="1">
    <source>
        <dbReference type="SAM" id="MobiDB-lite"/>
    </source>
</evidence>
<dbReference type="AlphaFoldDB" id="A0AAN7QB43"/>
<keyword evidence="4" id="KW-1185">Reference proteome</keyword>
<protein>
    <recommendedName>
        <fullName evidence="2">MADF domain-containing protein</fullName>
    </recommendedName>
</protein>
<evidence type="ECO:0000259" key="2">
    <source>
        <dbReference type="PROSITE" id="PS51029"/>
    </source>
</evidence>
<dbReference type="Pfam" id="PF10545">
    <property type="entry name" value="MADF_DNA_bdg"/>
    <property type="match status" value="1"/>
</dbReference>
<dbReference type="EMBL" id="JARPUR010000001">
    <property type="protein sequence ID" value="KAK4886175.1"/>
    <property type="molecule type" value="Genomic_DNA"/>
</dbReference>
<evidence type="ECO:0000313" key="3">
    <source>
        <dbReference type="EMBL" id="KAK4886175.1"/>
    </source>
</evidence>
<dbReference type="InterPro" id="IPR006578">
    <property type="entry name" value="MADF-dom"/>
</dbReference>
<dbReference type="PANTHER" id="PTHR21505:SF12">
    <property type="entry name" value="MADF DOMAIN-CONTAINING PROTEIN-RELATED"/>
    <property type="match status" value="1"/>
</dbReference>
<feature type="domain" description="MADF" evidence="2">
    <location>
        <begin position="10"/>
        <end position="106"/>
    </location>
</feature>
<dbReference type="Gene3D" id="1.10.10.60">
    <property type="entry name" value="Homeodomain-like"/>
    <property type="match status" value="1"/>
</dbReference>
<dbReference type="PROSITE" id="PS51029">
    <property type="entry name" value="MADF"/>
    <property type="match status" value="1"/>
</dbReference>
<reference evidence="4" key="1">
    <citation type="submission" date="2023-01" db="EMBL/GenBank/DDBJ databases">
        <title>Key to firefly adult light organ development and bioluminescence: homeobox transcription factors regulate luciferase expression and transportation to peroxisome.</title>
        <authorList>
            <person name="Fu X."/>
        </authorList>
    </citation>
    <scope>NUCLEOTIDE SEQUENCE [LARGE SCALE GENOMIC DNA]</scope>
</reference>
<organism evidence="3 4">
    <name type="scientific">Aquatica leii</name>
    <dbReference type="NCBI Taxonomy" id="1421715"/>
    <lineage>
        <taxon>Eukaryota</taxon>
        <taxon>Metazoa</taxon>
        <taxon>Ecdysozoa</taxon>
        <taxon>Arthropoda</taxon>
        <taxon>Hexapoda</taxon>
        <taxon>Insecta</taxon>
        <taxon>Pterygota</taxon>
        <taxon>Neoptera</taxon>
        <taxon>Endopterygota</taxon>
        <taxon>Coleoptera</taxon>
        <taxon>Polyphaga</taxon>
        <taxon>Elateriformia</taxon>
        <taxon>Elateroidea</taxon>
        <taxon>Lampyridae</taxon>
        <taxon>Luciolinae</taxon>
        <taxon>Aquatica</taxon>
    </lineage>
</organism>